<evidence type="ECO:0000313" key="4">
    <source>
        <dbReference type="Proteomes" id="UP001611548"/>
    </source>
</evidence>
<comment type="caution">
    <text evidence="3">The sequence shown here is derived from an EMBL/GenBank/DDBJ whole genome shotgun (WGS) entry which is preliminary data.</text>
</comment>
<sequence length="300" mass="29532">MLLSLVSAVCYAAAAILQERVAAATPNLRLALLRDPAWWAAVALNGAGAVLHVVALGSGPLTVVQPLGVLTIVFVLPLAALFARRPVTRAGRRGALMVAAGLAVLMLLTASGPARPLSAGEQSAVAATAAGVVAALALAGQWSGRPAARSLALAAAAGVSYGMASVFVKTVADGWAPASVAADLPALAAIALFAVAGLATSQASYRGAGLTAPLATVTVANPVVASAVGIALLGEGVRYSATGAVAALAAGALTARGLVVLTADSADPHGSSRPGSPDRAKDVRRAQPTRTWCVDQIPGP</sequence>
<feature type="transmembrane region" description="Helical" evidence="2">
    <location>
        <begin position="174"/>
        <end position="198"/>
    </location>
</feature>
<evidence type="ECO:0000313" key="3">
    <source>
        <dbReference type="EMBL" id="MFI1964976.1"/>
    </source>
</evidence>
<keyword evidence="2" id="KW-0472">Membrane</keyword>
<keyword evidence="2" id="KW-0812">Transmembrane</keyword>
<feature type="compositionally biased region" description="Basic and acidic residues" evidence="1">
    <location>
        <begin position="276"/>
        <end position="285"/>
    </location>
</feature>
<gene>
    <name evidence="3" type="ORF">ACH429_12815</name>
</gene>
<reference evidence="3 4" key="1">
    <citation type="submission" date="2024-10" db="EMBL/GenBank/DDBJ databases">
        <title>The Natural Products Discovery Center: Release of the First 8490 Sequenced Strains for Exploring Actinobacteria Biosynthetic Diversity.</title>
        <authorList>
            <person name="Kalkreuter E."/>
            <person name="Kautsar S.A."/>
            <person name="Yang D."/>
            <person name="Bader C.D."/>
            <person name="Teijaro C.N."/>
            <person name="Fluegel L."/>
            <person name="Davis C.M."/>
            <person name="Simpson J.R."/>
            <person name="Lauterbach L."/>
            <person name="Steele A.D."/>
            <person name="Gui C."/>
            <person name="Meng S."/>
            <person name="Li G."/>
            <person name="Viehrig K."/>
            <person name="Ye F."/>
            <person name="Su P."/>
            <person name="Kiefer A.F."/>
            <person name="Nichols A."/>
            <person name="Cepeda A.J."/>
            <person name="Yan W."/>
            <person name="Fan B."/>
            <person name="Jiang Y."/>
            <person name="Adhikari A."/>
            <person name="Zheng C.-J."/>
            <person name="Schuster L."/>
            <person name="Cowan T.M."/>
            <person name="Smanski M.J."/>
            <person name="Chevrette M.G."/>
            <person name="De Carvalho L.P.S."/>
            <person name="Shen B."/>
        </authorList>
    </citation>
    <scope>NUCLEOTIDE SEQUENCE [LARGE SCALE GENOMIC DNA]</scope>
    <source>
        <strain evidence="3 4">NPDC020327</strain>
    </source>
</reference>
<feature type="transmembrane region" description="Helical" evidence="2">
    <location>
        <begin position="239"/>
        <end position="263"/>
    </location>
</feature>
<dbReference type="NCBIfam" id="NF038012">
    <property type="entry name" value="DMT_1"/>
    <property type="match status" value="1"/>
</dbReference>
<dbReference type="PANTHER" id="PTHR40761">
    <property type="entry name" value="CONSERVED INTEGRAL MEMBRANE ALANINE VALINE AND LEUCINE RICH PROTEIN-RELATED"/>
    <property type="match status" value="1"/>
</dbReference>
<feature type="transmembrane region" description="Helical" evidence="2">
    <location>
        <begin position="151"/>
        <end position="168"/>
    </location>
</feature>
<dbReference type="RefSeq" id="WP_398718305.1">
    <property type="nucleotide sequence ID" value="NZ_JBIRWE010000004.1"/>
</dbReference>
<evidence type="ECO:0000256" key="1">
    <source>
        <dbReference type="SAM" id="MobiDB-lite"/>
    </source>
</evidence>
<dbReference type="PANTHER" id="PTHR40761:SF1">
    <property type="entry name" value="CONSERVED INTEGRAL MEMBRANE ALANINE VALINE AND LEUCINE RICH PROTEIN-RELATED"/>
    <property type="match status" value="1"/>
</dbReference>
<organism evidence="3 4">
    <name type="scientific">Streptomyces pathocidini</name>
    <dbReference type="NCBI Taxonomy" id="1650571"/>
    <lineage>
        <taxon>Bacteria</taxon>
        <taxon>Bacillati</taxon>
        <taxon>Actinomycetota</taxon>
        <taxon>Actinomycetes</taxon>
        <taxon>Kitasatosporales</taxon>
        <taxon>Streptomycetaceae</taxon>
        <taxon>Streptomyces</taxon>
    </lineage>
</organism>
<evidence type="ECO:0000256" key="2">
    <source>
        <dbReference type="SAM" id="Phobius"/>
    </source>
</evidence>
<proteinExistence type="predicted"/>
<keyword evidence="2" id="KW-1133">Transmembrane helix</keyword>
<feature type="transmembrane region" description="Helical" evidence="2">
    <location>
        <begin position="95"/>
        <end position="112"/>
    </location>
</feature>
<feature type="transmembrane region" description="Helical" evidence="2">
    <location>
        <begin position="210"/>
        <end position="233"/>
    </location>
</feature>
<accession>A0ABW7UQU5</accession>
<feature type="region of interest" description="Disordered" evidence="1">
    <location>
        <begin position="264"/>
        <end position="300"/>
    </location>
</feature>
<name>A0ABW7UQU5_9ACTN</name>
<keyword evidence="4" id="KW-1185">Reference proteome</keyword>
<feature type="transmembrane region" description="Helical" evidence="2">
    <location>
        <begin position="63"/>
        <end position="83"/>
    </location>
</feature>
<feature type="transmembrane region" description="Helical" evidence="2">
    <location>
        <begin position="124"/>
        <end position="144"/>
    </location>
</feature>
<dbReference type="EMBL" id="JBIRWE010000004">
    <property type="protein sequence ID" value="MFI1964976.1"/>
    <property type="molecule type" value="Genomic_DNA"/>
</dbReference>
<dbReference type="Proteomes" id="UP001611548">
    <property type="component" value="Unassembled WGS sequence"/>
</dbReference>
<protein>
    <submittedName>
        <fullName evidence="3">DMT family transporter</fullName>
    </submittedName>
</protein>